<dbReference type="InterPro" id="IPR036188">
    <property type="entry name" value="FAD/NAD-bd_sf"/>
</dbReference>
<dbReference type="EC" id="1.-.-.-" evidence="6"/>
<dbReference type="GO" id="GO:0016491">
    <property type="term" value="F:oxidoreductase activity"/>
    <property type="evidence" value="ECO:0007669"/>
    <property type="project" value="UniProtKB-KW"/>
</dbReference>
<dbReference type="SUPFAM" id="SSF51905">
    <property type="entry name" value="FAD/NAD(P)-binding domain"/>
    <property type="match status" value="1"/>
</dbReference>
<organism evidence="6 7">
    <name type="scientific">Benzoatithermus flavus</name>
    <dbReference type="NCBI Taxonomy" id="3108223"/>
    <lineage>
        <taxon>Bacteria</taxon>
        <taxon>Pseudomonadati</taxon>
        <taxon>Pseudomonadota</taxon>
        <taxon>Alphaproteobacteria</taxon>
        <taxon>Geminicoccales</taxon>
        <taxon>Geminicoccaceae</taxon>
        <taxon>Benzoatithermus</taxon>
    </lineage>
</organism>
<keyword evidence="3" id="KW-0274">FAD</keyword>
<dbReference type="Gene3D" id="3.50.50.60">
    <property type="entry name" value="FAD/NAD(P)-binding domain"/>
    <property type="match status" value="1"/>
</dbReference>
<evidence type="ECO:0000313" key="7">
    <source>
        <dbReference type="Proteomes" id="UP001375743"/>
    </source>
</evidence>
<comment type="cofactor">
    <cofactor evidence="1">
        <name>FAD</name>
        <dbReference type="ChEBI" id="CHEBI:57692"/>
    </cofactor>
</comment>
<proteinExistence type="predicted"/>
<dbReference type="EMBL" id="JBBLZC010000007">
    <property type="protein sequence ID" value="MEK0083245.1"/>
    <property type="molecule type" value="Genomic_DNA"/>
</dbReference>
<name>A0ABU8XPU7_9PROT</name>
<evidence type="ECO:0000256" key="1">
    <source>
        <dbReference type="ARBA" id="ARBA00001974"/>
    </source>
</evidence>
<sequence>MALPEGVKYLVIGAGVHGLSTAYHLALQLKARGLGDGSDILVVDKTGIAAGASGIACGVVRNNYYQPAMRELMAHCVTIWEQHAELLSYHPVGYMQISPECMREQVATIYEQERAIGYPSVFIEGAEACDRYMKAMLEDWSARGITSVLHEKKGGYANNTKSVYGLATLAESQGVRIVSGLKVVGFERANGSSGAVAAVLTERGRIACEQVIVGVGPWVKQIWDMLELPKTVTIQGRDGRMHEGVRMWTYWSLQEGTLGVDPDLQRTNSGGMPPVIHVDTDAPLYSDVDGSLITDKLWGIYYKPDFHFGGIQGGAMPYRVETDPDLVQVDPYGPESPDFVVGDDFAHMWCSALAHCQKRFSGQIGKYKKEPSGGIGCFTPDNFPVFDRFCENVYIIADSNHGYKMIGVGDLVARELVGERSRLLEPFRFSRYAEGKLHPVSNSPFPWS</sequence>
<dbReference type="InterPro" id="IPR045170">
    <property type="entry name" value="MTOX"/>
</dbReference>
<evidence type="ECO:0000259" key="5">
    <source>
        <dbReference type="Pfam" id="PF01266"/>
    </source>
</evidence>
<reference evidence="6 7" key="1">
    <citation type="submission" date="2024-01" db="EMBL/GenBank/DDBJ databases">
        <title>Multi-omics insights into the function and evolution of sodium benzoate biodegradation pathways in Benzoatithermus flavus gen. nov., sp. nov. from hot spring.</title>
        <authorList>
            <person name="Hu C.-J."/>
            <person name="Li W.-J."/>
        </authorList>
    </citation>
    <scope>NUCLEOTIDE SEQUENCE [LARGE SCALE GENOMIC DNA]</scope>
    <source>
        <strain evidence="6 7">SYSU G07066</strain>
    </source>
</reference>
<dbReference type="RefSeq" id="WP_418159093.1">
    <property type="nucleotide sequence ID" value="NZ_JBBLZC010000007.1"/>
</dbReference>
<dbReference type="PANTHER" id="PTHR10961">
    <property type="entry name" value="PEROXISOMAL SARCOSINE OXIDASE"/>
    <property type="match status" value="1"/>
</dbReference>
<dbReference type="Proteomes" id="UP001375743">
    <property type="component" value="Unassembled WGS sequence"/>
</dbReference>
<keyword evidence="4 6" id="KW-0560">Oxidoreductase</keyword>
<feature type="domain" description="FAD dependent oxidoreductase" evidence="5">
    <location>
        <begin position="9"/>
        <end position="227"/>
    </location>
</feature>
<gene>
    <name evidence="6" type="ORF">U1T56_08775</name>
</gene>
<dbReference type="InterPro" id="IPR006076">
    <property type="entry name" value="FAD-dep_OxRdtase"/>
</dbReference>
<evidence type="ECO:0000256" key="2">
    <source>
        <dbReference type="ARBA" id="ARBA00022630"/>
    </source>
</evidence>
<keyword evidence="7" id="KW-1185">Reference proteome</keyword>
<evidence type="ECO:0000256" key="3">
    <source>
        <dbReference type="ARBA" id="ARBA00022827"/>
    </source>
</evidence>
<dbReference type="Gene3D" id="3.30.9.10">
    <property type="entry name" value="D-Amino Acid Oxidase, subunit A, domain 2"/>
    <property type="match status" value="1"/>
</dbReference>
<comment type="caution">
    <text evidence="6">The sequence shown here is derived from an EMBL/GenBank/DDBJ whole genome shotgun (WGS) entry which is preliminary data.</text>
</comment>
<protein>
    <submittedName>
        <fullName evidence="6">FAD-binding oxidoreductase</fullName>
        <ecNumber evidence="6">1.-.-.-</ecNumber>
    </submittedName>
</protein>
<accession>A0ABU8XPU7</accession>
<dbReference type="PANTHER" id="PTHR10961:SF46">
    <property type="entry name" value="PEROXISOMAL SARCOSINE OXIDASE"/>
    <property type="match status" value="1"/>
</dbReference>
<evidence type="ECO:0000256" key="4">
    <source>
        <dbReference type="ARBA" id="ARBA00023002"/>
    </source>
</evidence>
<keyword evidence="2" id="KW-0285">Flavoprotein</keyword>
<dbReference type="Pfam" id="PF01266">
    <property type="entry name" value="DAO"/>
    <property type="match status" value="1"/>
</dbReference>
<evidence type="ECO:0000313" key="6">
    <source>
        <dbReference type="EMBL" id="MEK0083245.1"/>
    </source>
</evidence>